<evidence type="ECO:0000256" key="1">
    <source>
        <dbReference type="SAM" id="MobiDB-lite"/>
    </source>
</evidence>
<gene>
    <name evidence="2" type="ORF">G6F50_014145</name>
</gene>
<organism evidence="2 3">
    <name type="scientific">Rhizopus delemar</name>
    <dbReference type="NCBI Taxonomy" id="936053"/>
    <lineage>
        <taxon>Eukaryota</taxon>
        <taxon>Fungi</taxon>
        <taxon>Fungi incertae sedis</taxon>
        <taxon>Mucoromycota</taxon>
        <taxon>Mucoromycotina</taxon>
        <taxon>Mucoromycetes</taxon>
        <taxon>Mucorales</taxon>
        <taxon>Mucorineae</taxon>
        <taxon>Rhizopodaceae</taxon>
        <taxon>Rhizopus</taxon>
    </lineage>
</organism>
<name>A0A9P7C9K3_9FUNG</name>
<comment type="caution">
    <text evidence="2">The sequence shown here is derived from an EMBL/GenBank/DDBJ whole genome shotgun (WGS) entry which is preliminary data.</text>
</comment>
<accession>A0A9P7C9K3</accession>
<proteinExistence type="predicted"/>
<reference evidence="2 3" key="1">
    <citation type="journal article" date="2020" name="Microb. Genom.">
        <title>Genetic diversity of clinical and environmental Mucorales isolates obtained from an investigation of mucormycosis cases among solid organ transplant recipients.</title>
        <authorList>
            <person name="Nguyen M.H."/>
            <person name="Kaul D."/>
            <person name="Muto C."/>
            <person name="Cheng S.J."/>
            <person name="Richter R.A."/>
            <person name="Bruno V.M."/>
            <person name="Liu G."/>
            <person name="Beyhan S."/>
            <person name="Sundermann A.J."/>
            <person name="Mounaud S."/>
            <person name="Pasculle A.W."/>
            <person name="Nierman W.C."/>
            <person name="Driscoll E."/>
            <person name="Cumbie R."/>
            <person name="Clancy C.J."/>
            <person name="Dupont C.L."/>
        </authorList>
    </citation>
    <scope>NUCLEOTIDE SEQUENCE [LARGE SCALE GENOMIC DNA]</scope>
    <source>
        <strain evidence="2 3">GL24</strain>
    </source>
</reference>
<evidence type="ECO:0000313" key="3">
    <source>
        <dbReference type="Proteomes" id="UP000740926"/>
    </source>
</evidence>
<feature type="compositionally biased region" description="Basic residues" evidence="1">
    <location>
        <begin position="22"/>
        <end position="51"/>
    </location>
</feature>
<evidence type="ECO:0000313" key="2">
    <source>
        <dbReference type="EMBL" id="KAG1542085.1"/>
    </source>
</evidence>
<dbReference type="AlphaFoldDB" id="A0A9P7C9K3"/>
<dbReference type="EMBL" id="JAANIU010006397">
    <property type="protein sequence ID" value="KAG1542085.1"/>
    <property type="molecule type" value="Genomic_DNA"/>
</dbReference>
<keyword evidence="3" id="KW-1185">Reference proteome</keyword>
<feature type="region of interest" description="Disordered" evidence="1">
    <location>
        <begin position="1"/>
        <end position="73"/>
    </location>
</feature>
<dbReference type="Proteomes" id="UP000740926">
    <property type="component" value="Unassembled WGS sequence"/>
</dbReference>
<sequence>MRRQARQGSALARNPPMAGRQQRQRIIRPRRCGRTSRKAHCHRTPPCRHPPRLPGSTRMAAPPQPDGIPRASRESRLRHRLQRHHGELHGRLAVHQHPQRAHGVLGRNRRHQRLLRRPHRLHLGARGHGHIGVPRKPGLQAVAFALPDFRRGHGLAARIQLDGIESLKPPLQQLAAFLGAQFVGRRADHHRDQAALVGAVGPARRRHDAVAGGFRMARLQAVHARVQPQQPVAVRLGDLSRMKRVARMDRSLAVE</sequence>
<protein>
    <submittedName>
        <fullName evidence="2">Uncharacterized protein</fullName>
    </submittedName>
</protein>